<dbReference type="Pfam" id="PF00271">
    <property type="entry name" value="Helicase_C"/>
    <property type="match status" value="1"/>
</dbReference>
<evidence type="ECO:0000256" key="5">
    <source>
        <dbReference type="ARBA" id="ARBA00022840"/>
    </source>
</evidence>
<dbReference type="Pfam" id="PF00270">
    <property type="entry name" value="DEAD"/>
    <property type="match status" value="1"/>
</dbReference>
<gene>
    <name evidence="11" type="ORF">LAZ67_8001949</name>
</gene>
<keyword evidence="3" id="KW-0378">Hydrolase</keyword>
<accession>A0ABY6KSK3</accession>
<evidence type="ECO:0000256" key="6">
    <source>
        <dbReference type="PROSITE-ProRule" id="PRU00552"/>
    </source>
</evidence>
<dbReference type="SMART" id="SM00487">
    <property type="entry name" value="DEXDc"/>
    <property type="match status" value="1"/>
</dbReference>
<keyword evidence="4" id="KW-0347">Helicase</keyword>
<dbReference type="InterPro" id="IPR011545">
    <property type="entry name" value="DEAD/DEAH_box_helicase_dom"/>
</dbReference>
<evidence type="ECO:0000256" key="3">
    <source>
        <dbReference type="ARBA" id="ARBA00022801"/>
    </source>
</evidence>
<dbReference type="PROSITE" id="PS51192">
    <property type="entry name" value="HELICASE_ATP_BIND_1"/>
    <property type="match status" value="1"/>
</dbReference>
<organism evidence="11 12">
    <name type="scientific">Cordylochernes scorpioides</name>
    <dbReference type="NCBI Taxonomy" id="51811"/>
    <lineage>
        <taxon>Eukaryota</taxon>
        <taxon>Metazoa</taxon>
        <taxon>Ecdysozoa</taxon>
        <taxon>Arthropoda</taxon>
        <taxon>Chelicerata</taxon>
        <taxon>Arachnida</taxon>
        <taxon>Pseudoscorpiones</taxon>
        <taxon>Cheliferoidea</taxon>
        <taxon>Chernetidae</taxon>
        <taxon>Cordylochernes</taxon>
    </lineage>
</organism>
<feature type="compositionally biased region" description="Low complexity" evidence="7">
    <location>
        <begin position="8"/>
        <end position="26"/>
    </location>
</feature>
<feature type="domain" description="DEAD-box RNA helicase Q" evidence="10">
    <location>
        <begin position="91"/>
        <end position="119"/>
    </location>
</feature>
<dbReference type="CDD" id="cd18787">
    <property type="entry name" value="SF2_C_DEAD"/>
    <property type="match status" value="1"/>
</dbReference>
<evidence type="ECO:0000256" key="2">
    <source>
        <dbReference type="ARBA" id="ARBA00022741"/>
    </source>
</evidence>
<dbReference type="EMBL" id="CP092870">
    <property type="protein sequence ID" value="UYV71161.1"/>
    <property type="molecule type" value="Genomic_DNA"/>
</dbReference>
<reference evidence="11 12" key="1">
    <citation type="submission" date="2022-01" db="EMBL/GenBank/DDBJ databases">
        <title>A chromosomal length assembly of Cordylochernes scorpioides.</title>
        <authorList>
            <person name="Zeh D."/>
            <person name="Zeh J."/>
        </authorList>
    </citation>
    <scope>NUCLEOTIDE SEQUENCE [LARGE SCALE GENOMIC DNA]</scope>
    <source>
        <strain evidence="11">IN4F17</strain>
        <tissue evidence="11">Whole Body</tissue>
    </source>
</reference>
<feature type="domain" description="Helicase ATP-binding" evidence="8">
    <location>
        <begin position="124"/>
        <end position="295"/>
    </location>
</feature>
<dbReference type="SUPFAM" id="SSF52540">
    <property type="entry name" value="P-loop containing nucleoside triphosphate hydrolases"/>
    <property type="match status" value="1"/>
</dbReference>
<feature type="region of interest" description="Disordered" evidence="7">
    <location>
        <begin position="1"/>
        <end position="48"/>
    </location>
</feature>
<evidence type="ECO:0000259" key="9">
    <source>
        <dbReference type="PROSITE" id="PS51194"/>
    </source>
</evidence>
<evidence type="ECO:0000256" key="7">
    <source>
        <dbReference type="SAM" id="MobiDB-lite"/>
    </source>
</evidence>
<dbReference type="InterPro" id="IPR001650">
    <property type="entry name" value="Helicase_C-like"/>
</dbReference>
<dbReference type="PROSITE" id="PS51194">
    <property type="entry name" value="HELICASE_CTER"/>
    <property type="match status" value="1"/>
</dbReference>
<name>A0ABY6KSK3_9ARAC</name>
<dbReference type="SMART" id="SM00490">
    <property type="entry name" value="HELICc"/>
    <property type="match status" value="1"/>
</dbReference>
<dbReference type="InterPro" id="IPR014014">
    <property type="entry name" value="RNA_helicase_DEAD_Q_motif"/>
</dbReference>
<evidence type="ECO:0000256" key="1">
    <source>
        <dbReference type="ARBA" id="ARBA00012552"/>
    </source>
</evidence>
<evidence type="ECO:0000256" key="4">
    <source>
        <dbReference type="ARBA" id="ARBA00022806"/>
    </source>
</evidence>
<dbReference type="Proteomes" id="UP001235939">
    <property type="component" value="Chromosome 08"/>
</dbReference>
<evidence type="ECO:0000259" key="8">
    <source>
        <dbReference type="PROSITE" id="PS51192"/>
    </source>
</evidence>
<protein>
    <recommendedName>
        <fullName evidence="1">RNA helicase</fullName>
        <ecNumber evidence="1">3.6.4.13</ecNumber>
    </recommendedName>
</protein>
<dbReference type="PANTHER" id="PTHR47958">
    <property type="entry name" value="ATP-DEPENDENT RNA HELICASE DBP3"/>
    <property type="match status" value="1"/>
</dbReference>
<evidence type="ECO:0000313" key="11">
    <source>
        <dbReference type="EMBL" id="UYV71161.1"/>
    </source>
</evidence>
<keyword evidence="12" id="KW-1185">Reference proteome</keyword>
<proteinExistence type="predicted"/>
<evidence type="ECO:0000313" key="12">
    <source>
        <dbReference type="Proteomes" id="UP001235939"/>
    </source>
</evidence>
<dbReference type="InterPro" id="IPR014001">
    <property type="entry name" value="Helicase_ATP-bd"/>
</dbReference>
<feature type="domain" description="Helicase C-terminal" evidence="9">
    <location>
        <begin position="366"/>
        <end position="518"/>
    </location>
</feature>
<sequence length="518" mass="57905">MASVKIGSSKPYPSQQQQQSVAAHVASPPPEAEEEEQEKGEELTSQNGCCAEIGKAEESLMKKILRTRLVNNQNDLEVMRKNPNSPLYCVKSFEELNLIPELLKGVYQMGFTLPSKIQETALPTLLANPPQNMIAQSQSGTGKTAAFLLACLSRLDPNKLYPQVVILSPTYELAVQTGQVGEKMAKYCPNIKFCYAIRGVEMRRGEEPEAQVVIGTPGKILDWSSRLNILDLSKVICFVLDEADVMIDTQGHHDQSIRIHKKLDTNMCQMMFFSATYTPDVMNFAEVIVPNPIILRLKREEESLENIKQYYIECSSLEDKLNALSNIYGIIAIGQSIVFCKNASSFVIKTGSTTQWQVDLAPKEMAASDMRNRCHVQPLLTWSTDTAHPTKRTANWVVEQMSRQGHSVGLLSGDLTVEQRIAVLNRFREGKERVLITTNVCARGIDVEQVTLVANFDLPTKMDGHADCETYLHRIGRTGRFGKAGLAINMIDGRQSRQLLEEIRKHFGESITFSVLSY</sequence>
<feature type="short sequence motif" description="Q motif" evidence="6">
    <location>
        <begin position="91"/>
        <end position="119"/>
    </location>
</feature>
<evidence type="ECO:0000259" key="10">
    <source>
        <dbReference type="PROSITE" id="PS51195"/>
    </source>
</evidence>
<dbReference type="Gene3D" id="3.40.50.300">
    <property type="entry name" value="P-loop containing nucleotide triphosphate hydrolases"/>
    <property type="match status" value="2"/>
</dbReference>
<keyword evidence="2" id="KW-0547">Nucleotide-binding</keyword>
<dbReference type="PROSITE" id="PS51195">
    <property type="entry name" value="Q_MOTIF"/>
    <property type="match status" value="1"/>
</dbReference>
<keyword evidence="5" id="KW-0067">ATP-binding</keyword>
<dbReference type="EC" id="3.6.4.13" evidence="1"/>
<dbReference type="InterPro" id="IPR027417">
    <property type="entry name" value="P-loop_NTPase"/>
</dbReference>